<keyword evidence="2" id="KW-0255">Endonuclease</keyword>
<dbReference type="Gene3D" id="1.10.30.50">
    <property type="match status" value="1"/>
</dbReference>
<keyword evidence="3" id="KW-1185">Reference proteome</keyword>
<dbReference type="InterPro" id="IPR002711">
    <property type="entry name" value="HNH"/>
</dbReference>
<keyword evidence="2" id="KW-0378">Hydrolase</keyword>
<dbReference type="GO" id="GO:0004519">
    <property type="term" value="F:endonuclease activity"/>
    <property type="evidence" value="ECO:0007669"/>
    <property type="project" value="UniProtKB-KW"/>
</dbReference>
<protein>
    <submittedName>
        <fullName evidence="2">HNH endonuclease</fullName>
    </submittedName>
</protein>
<dbReference type="InterPro" id="IPR052892">
    <property type="entry name" value="NA-targeting_endonuclease"/>
</dbReference>
<gene>
    <name evidence="2" type="ORF">ARTHRO_60499</name>
</gene>
<dbReference type="PANTHER" id="PTHR33877:SF1">
    <property type="entry name" value="TYPE IV METHYL-DIRECTED RESTRICTION ENZYME ECOKMCRA"/>
    <property type="match status" value="1"/>
</dbReference>
<accession>A0A9P1KK43</accession>
<dbReference type="SMART" id="SM00507">
    <property type="entry name" value="HNHc"/>
    <property type="match status" value="1"/>
</dbReference>
<dbReference type="GO" id="GO:0008270">
    <property type="term" value="F:zinc ion binding"/>
    <property type="evidence" value="ECO:0007669"/>
    <property type="project" value="InterPro"/>
</dbReference>
<reference evidence="2 3" key="1">
    <citation type="submission" date="2014-02" db="EMBL/GenBank/DDBJ databases">
        <authorList>
            <person name="Genoscope - CEA"/>
        </authorList>
    </citation>
    <scope>NUCLEOTIDE SEQUENCE [LARGE SCALE GENOMIC DNA]</scope>
    <source>
        <strain evidence="2 3">PCC 8005</strain>
    </source>
</reference>
<dbReference type="InterPro" id="IPR003615">
    <property type="entry name" value="HNH_nuc"/>
</dbReference>
<feature type="domain" description="HNH nuclease" evidence="1">
    <location>
        <begin position="9"/>
        <end position="64"/>
    </location>
</feature>
<keyword evidence="2" id="KW-0540">Nuclease</keyword>
<dbReference type="CDD" id="cd00085">
    <property type="entry name" value="HNHc"/>
    <property type="match status" value="1"/>
</dbReference>
<dbReference type="Pfam" id="PF01844">
    <property type="entry name" value="HNH"/>
    <property type="match status" value="1"/>
</dbReference>
<dbReference type="Proteomes" id="UP000032946">
    <property type="component" value="Chromosome"/>
</dbReference>
<sequence>MDRPWISEQIQATVRQRAKGLCEYCHASEQWQYVQFTIDHIIPLAERGSSDLNNLALACFHCNRRKGRYQEAIDPESEQKVALFHPRQDRWLDHFRWSDDCLRIMGITPTGRATVAALALNRERILAIRAADYEIGRHPPLDDRELVLLYWQIGREILARQAQEGWGAKVITPLLARYQQELPQELRAVLPSVAQLEMALNEITEVGGGANDQ</sequence>
<organism evidence="2 3">
    <name type="scientific">Limnospira indica PCC 8005</name>
    <dbReference type="NCBI Taxonomy" id="376219"/>
    <lineage>
        <taxon>Bacteria</taxon>
        <taxon>Bacillati</taxon>
        <taxon>Cyanobacteriota</taxon>
        <taxon>Cyanophyceae</taxon>
        <taxon>Oscillatoriophycideae</taxon>
        <taxon>Oscillatoriales</taxon>
        <taxon>Sirenicapillariaceae</taxon>
        <taxon>Limnospira</taxon>
    </lineage>
</organism>
<evidence type="ECO:0000313" key="2">
    <source>
        <dbReference type="EMBL" id="CDM97898.1"/>
    </source>
</evidence>
<dbReference type="AlphaFoldDB" id="A0A9P1KK43"/>
<dbReference type="GO" id="GO:0003676">
    <property type="term" value="F:nucleic acid binding"/>
    <property type="evidence" value="ECO:0007669"/>
    <property type="project" value="InterPro"/>
</dbReference>
<evidence type="ECO:0000313" key="3">
    <source>
        <dbReference type="Proteomes" id="UP000032946"/>
    </source>
</evidence>
<evidence type="ECO:0000259" key="1">
    <source>
        <dbReference type="SMART" id="SM00507"/>
    </source>
</evidence>
<dbReference type="RefSeq" id="WP_006623200.1">
    <property type="nucleotide sequence ID" value="NZ_FO818640.1"/>
</dbReference>
<dbReference type="PANTHER" id="PTHR33877">
    <property type="entry name" value="SLL1193 PROTEIN"/>
    <property type="match status" value="1"/>
</dbReference>
<proteinExistence type="predicted"/>
<dbReference type="EMBL" id="FO818640">
    <property type="protein sequence ID" value="CDM97898.1"/>
    <property type="molecule type" value="Genomic_DNA"/>
</dbReference>
<name>A0A9P1KK43_9CYAN</name>